<dbReference type="AlphaFoldDB" id="A0A543AY77"/>
<comment type="caution">
    <text evidence="1">The sequence shown here is derived from an EMBL/GenBank/DDBJ whole genome shotgun (WGS) entry which is preliminary data.</text>
</comment>
<evidence type="ECO:0000313" key="1">
    <source>
        <dbReference type="EMBL" id="TQL77528.1"/>
    </source>
</evidence>
<proteinExistence type="predicted"/>
<evidence type="ECO:0000313" key="2">
    <source>
        <dbReference type="Proteomes" id="UP000317043"/>
    </source>
</evidence>
<sequence>MGRPDQSLVYHVVAAMPTVLAYRRSVNPKA</sequence>
<accession>A0A543AY77</accession>
<reference evidence="1 2" key="1">
    <citation type="submission" date="2019-06" db="EMBL/GenBank/DDBJ databases">
        <title>Sequencing the genomes of 1000 actinobacteria strains.</title>
        <authorList>
            <person name="Klenk H.-P."/>
        </authorList>
    </citation>
    <scope>NUCLEOTIDE SEQUENCE [LARGE SCALE GENOMIC DNA]</scope>
    <source>
        <strain evidence="1 2">DSM 45928</strain>
    </source>
</reference>
<name>A0A543AY77_9ACTN</name>
<protein>
    <submittedName>
        <fullName evidence="1">Uncharacterized protein</fullName>
    </submittedName>
</protein>
<keyword evidence="2" id="KW-1185">Reference proteome</keyword>
<dbReference type="InParanoid" id="A0A543AY77"/>
<gene>
    <name evidence="1" type="ORF">FB566_3087</name>
</gene>
<organism evidence="1 2">
    <name type="scientific">Stackebrandtia endophytica</name>
    <dbReference type="NCBI Taxonomy" id="1496996"/>
    <lineage>
        <taxon>Bacteria</taxon>
        <taxon>Bacillati</taxon>
        <taxon>Actinomycetota</taxon>
        <taxon>Actinomycetes</taxon>
        <taxon>Glycomycetales</taxon>
        <taxon>Glycomycetaceae</taxon>
        <taxon>Stackebrandtia</taxon>
    </lineage>
</organism>
<dbReference type="EMBL" id="VFOW01000001">
    <property type="protein sequence ID" value="TQL77528.1"/>
    <property type="molecule type" value="Genomic_DNA"/>
</dbReference>
<dbReference type="Proteomes" id="UP000317043">
    <property type="component" value="Unassembled WGS sequence"/>
</dbReference>